<reference evidence="3 4" key="1">
    <citation type="submission" date="2019-01" db="EMBL/GenBank/DDBJ databases">
        <title>Lacibacter sp. strain TTM-7.</title>
        <authorList>
            <person name="Chen W.-M."/>
        </authorList>
    </citation>
    <scope>NUCLEOTIDE SEQUENCE [LARGE SCALE GENOMIC DNA]</scope>
    <source>
        <strain evidence="3 4">TTM-7</strain>
    </source>
</reference>
<dbReference type="Pfam" id="PF00534">
    <property type="entry name" value="Glycos_transf_1"/>
    <property type="match status" value="1"/>
</dbReference>
<dbReference type="Gene3D" id="3.90.550.10">
    <property type="entry name" value="Spore Coat Polysaccharide Biosynthesis Protein SpsA, Chain A"/>
    <property type="match status" value="1"/>
</dbReference>
<dbReference type="InterPro" id="IPR001296">
    <property type="entry name" value="Glyco_trans_1"/>
</dbReference>
<dbReference type="AlphaFoldDB" id="A0A4Q1CIN0"/>
<dbReference type="EMBL" id="SDHW01000003">
    <property type="protein sequence ID" value="RXK60021.1"/>
    <property type="molecule type" value="Genomic_DNA"/>
</dbReference>
<evidence type="ECO:0000313" key="4">
    <source>
        <dbReference type="Proteomes" id="UP000290204"/>
    </source>
</evidence>
<comment type="caution">
    <text evidence="3">The sequence shown here is derived from an EMBL/GenBank/DDBJ whole genome shotgun (WGS) entry which is preliminary data.</text>
</comment>
<dbReference type="PANTHER" id="PTHR43685:SF3">
    <property type="entry name" value="SLR2126 PROTEIN"/>
    <property type="match status" value="1"/>
</dbReference>
<name>A0A4Q1CIN0_9BACT</name>
<dbReference type="SUPFAM" id="SSF53756">
    <property type="entry name" value="UDP-Glycosyltransferase/glycogen phosphorylase"/>
    <property type="match status" value="1"/>
</dbReference>
<feature type="domain" description="Glycosyltransferase 2-like" evidence="2">
    <location>
        <begin position="170"/>
        <end position="298"/>
    </location>
</feature>
<dbReference type="RefSeq" id="WP_129131395.1">
    <property type="nucleotide sequence ID" value="NZ_SDHW01000003.1"/>
</dbReference>
<feature type="domain" description="Glycosyl transferase family 1" evidence="1">
    <location>
        <begin position="884"/>
        <end position="1045"/>
    </location>
</feature>
<dbReference type="Pfam" id="PF00535">
    <property type="entry name" value="Glycos_transf_2"/>
    <property type="match status" value="1"/>
</dbReference>
<gene>
    <name evidence="3" type="ORF">ESA94_13315</name>
</gene>
<dbReference type="InterPro" id="IPR001173">
    <property type="entry name" value="Glyco_trans_2-like"/>
</dbReference>
<dbReference type="OrthoDB" id="9801954at2"/>
<dbReference type="SUPFAM" id="SSF53448">
    <property type="entry name" value="Nucleotide-diphospho-sugar transferases"/>
    <property type="match status" value="1"/>
</dbReference>
<organism evidence="3 4">
    <name type="scientific">Lacibacter luteus</name>
    <dbReference type="NCBI Taxonomy" id="2508719"/>
    <lineage>
        <taxon>Bacteria</taxon>
        <taxon>Pseudomonadati</taxon>
        <taxon>Bacteroidota</taxon>
        <taxon>Chitinophagia</taxon>
        <taxon>Chitinophagales</taxon>
        <taxon>Chitinophagaceae</taxon>
        <taxon>Lacibacter</taxon>
    </lineage>
</organism>
<dbReference type="CDD" id="cd03801">
    <property type="entry name" value="GT4_PimA-like"/>
    <property type="match status" value="1"/>
</dbReference>
<accession>A0A4Q1CIN0</accession>
<proteinExistence type="predicted"/>
<keyword evidence="4" id="KW-1185">Reference proteome</keyword>
<keyword evidence="3" id="KW-0808">Transferase</keyword>
<dbReference type="CDD" id="cd00761">
    <property type="entry name" value="Glyco_tranf_GTA_type"/>
    <property type="match status" value="1"/>
</dbReference>
<sequence>MGNFRQEYFSIKKSGFFDSQFYFQSYPDVKNAGLEPLKHYILHGWKEGRNPSPDFETNYYLTTYPDIKQSGINPLFHYVKHGHKEGRSINSRHDTVLIPKKITGIEKLLFLSKQANIDKSLIKKLIITVAKKGIRFAITKTNSKVKKILLEKYSEYKYRKQKDFFEIKVSVIIPTYNRSKLLPKLLEAWKKVDKVTRYNYELIFSDDGSDDGSVAIFQNAKGLPLKIIKNKHGGAAKARNSAILAAKGEKLLIMGDDIFPNPEIINQHYEKLQELPVCKAVLGEIIWHKDIEVNMLMKHITEIGQEQFSFNAFNPHEYIDFRHFYTSNISIDRAFVLSEKIIFDEQFYKVNFEDIELGFRLSKKGMEIYYYPEAHVEHYHPYKSISSFCKRQETAGEMAVVFKKLHNEESEWFTQVDTILKQWNTYLLGMTETALNAEIIKDVVNICQYIEDSKEVNRMQVEHHLSQVYRVVFRFYYEKGIVHQKLKLNAAVYDQVFYCHYWPNVVENLKHLNEIIELPGFKKHLNIKQLVYLTILVKDLEHIEKLRSLYENDLKYIKFLLPSQAIDLPGDNYVYAPEADFLLHPANMSQLILFFQLYPKTDVILLSLGLNDLPAIGISEKINNNFIYKYSNHLSESPDINTGKIIRLISEKCDEAKDFNFLFPNGQFEINAHGFFYKSALSKLPKKSIFFERYDTLPKTKKTAFVFPIFLAVGGVERNTVEAISRLTDEYDFIVVTFERLAKPQGSLHHQFLKTCKGIYDLTELSSHDDILIYLEALRNAYSPDLVWICNGSPWLAASTLNIRKLFNSAAIVDQQVYDTTEGWVQLYKAKDQGLLAFDRFIAINSKIKEVFENTAGIASDHIDLIYSTLSLEKREQAIQQENKALRKKYNLNEFQKYFVFVGRLTKQKAPMDLLKLIKLITAKYKGEYKFILVGSGEMSEQADQYIAKNDLAASIIRHNYIENTFELSKISEAIIFTSLYEGLSIALLEALSVGTPGISTDVGDTKLIFEKFGNGLVFSTIGNVEEYFLKFEEFLQKKDSLKSNAINTKEEVAKMFSPSNISLQYRECFTTAINNRLRK</sequence>
<evidence type="ECO:0000259" key="2">
    <source>
        <dbReference type="Pfam" id="PF00535"/>
    </source>
</evidence>
<dbReference type="InterPro" id="IPR050834">
    <property type="entry name" value="Glycosyltransf_2"/>
</dbReference>
<dbReference type="Proteomes" id="UP000290204">
    <property type="component" value="Unassembled WGS sequence"/>
</dbReference>
<dbReference type="GO" id="GO:0016757">
    <property type="term" value="F:glycosyltransferase activity"/>
    <property type="evidence" value="ECO:0007669"/>
    <property type="project" value="InterPro"/>
</dbReference>
<dbReference type="PANTHER" id="PTHR43685">
    <property type="entry name" value="GLYCOSYLTRANSFERASE"/>
    <property type="match status" value="1"/>
</dbReference>
<dbReference type="Gene3D" id="3.40.50.2000">
    <property type="entry name" value="Glycogen Phosphorylase B"/>
    <property type="match status" value="2"/>
</dbReference>
<evidence type="ECO:0000313" key="3">
    <source>
        <dbReference type="EMBL" id="RXK60021.1"/>
    </source>
</evidence>
<dbReference type="InterPro" id="IPR029044">
    <property type="entry name" value="Nucleotide-diphossugar_trans"/>
</dbReference>
<evidence type="ECO:0000259" key="1">
    <source>
        <dbReference type="Pfam" id="PF00534"/>
    </source>
</evidence>
<protein>
    <submittedName>
        <fullName evidence="3">Glycosyltransferase</fullName>
    </submittedName>
</protein>